<evidence type="ECO:0000256" key="1">
    <source>
        <dbReference type="SAM" id="MobiDB-lite"/>
    </source>
</evidence>
<evidence type="ECO:0000313" key="3">
    <source>
        <dbReference type="Proteomes" id="UP001431313"/>
    </source>
</evidence>
<reference evidence="2" key="1">
    <citation type="submission" date="2022-08" db="EMBL/GenBank/DDBJ databases">
        <authorList>
            <person name="Somphong A."/>
            <person name="Phongsopitanun W."/>
        </authorList>
    </citation>
    <scope>NUCLEOTIDE SEQUENCE</scope>
    <source>
        <strain evidence="2">LP05-1</strain>
    </source>
</reference>
<dbReference type="EMBL" id="JANUGQ010000014">
    <property type="protein sequence ID" value="MCS0637487.1"/>
    <property type="molecule type" value="Genomic_DNA"/>
</dbReference>
<evidence type="ECO:0000313" key="2">
    <source>
        <dbReference type="EMBL" id="MCS0637487.1"/>
    </source>
</evidence>
<feature type="compositionally biased region" description="Basic and acidic residues" evidence="1">
    <location>
        <begin position="127"/>
        <end position="149"/>
    </location>
</feature>
<accession>A0ABT2CK84</accession>
<organism evidence="2 3">
    <name type="scientific">Streptomyces pyxinae</name>
    <dbReference type="NCBI Taxonomy" id="2970734"/>
    <lineage>
        <taxon>Bacteria</taxon>
        <taxon>Bacillati</taxon>
        <taxon>Actinomycetota</taxon>
        <taxon>Actinomycetes</taxon>
        <taxon>Kitasatosporales</taxon>
        <taxon>Streptomycetaceae</taxon>
        <taxon>Streptomyces</taxon>
    </lineage>
</organism>
<feature type="region of interest" description="Disordered" evidence="1">
    <location>
        <begin position="457"/>
        <end position="478"/>
    </location>
</feature>
<feature type="compositionally biased region" description="Low complexity" evidence="1">
    <location>
        <begin position="466"/>
        <end position="478"/>
    </location>
</feature>
<dbReference type="RefSeq" id="WP_258788736.1">
    <property type="nucleotide sequence ID" value="NZ_JANUGQ010000014.1"/>
</dbReference>
<sequence>MQGWGKPGRIRVPVGDEAARWSTRGRCHRVLLIVHNVTSATRLLDVLPLFDGDVRIQALVTCTGSSAFQAGVAELFAGLELPVLPWEQAVETPVDLALSASFGGQLDAFKGRLAVLSHGVGYTKKLATPEHRNTGTPEHRNTGTPEHPRFTSVAAPVPVFGLSPDWLLADGVPFTDALVLSHPEQLDRLRDACPEAVPSAVFGGDPCFDRLLAARADRSRFRRALGVRRGQRLVLLNSTWNPESLFGDSGAEDVLPWLLSRLASELPADEYRAAAVLHPNIWHGHGPGQVRAWLDRARRGGLALVDPLYGWRQALIAADVVIGDHGAVSYYAAALGTPVLLGAAPLDGLDPRAPVAEFVRTAPRLDTRAPLRAQLDRVRAAHVPLPGPREFTTAFPGESATRLRAVFYDLLGLPEPDWPATLEPLPLPAYEPPSPTAPLRVLTRPLPGGAVSVRRYAEAGPGRPSGAAEYEPGAAPEAVHTAVHEETRDRAALEVADVVHRRGGADDPRLGPPGRWTAETLERYPHCGLAVHVTGPDSCVARGRDGGPALRLGAGPGADADPLAYAAALYARLAGGTPLGELLRHGLTVRTGASEHRVTVTPEDD</sequence>
<dbReference type="SUPFAM" id="SSF53756">
    <property type="entry name" value="UDP-Glycosyltransferase/glycogen phosphorylase"/>
    <property type="match status" value="1"/>
</dbReference>
<dbReference type="Gene3D" id="3.40.50.12580">
    <property type="match status" value="1"/>
</dbReference>
<dbReference type="InterPro" id="IPR043148">
    <property type="entry name" value="TagF_C"/>
</dbReference>
<proteinExistence type="predicted"/>
<keyword evidence="3" id="KW-1185">Reference proteome</keyword>
<comment type="caution">
    <text evidence="2">The sequence shown here is derived from an EMBL/GenBank/DDBJ whole genome shotgun (WGS) entry which is preliminary data.</text>
</comment>
<dbReference type="Proteomes" id="UP001431313">
    <property type="component" value="Unassembled WGS sequence"/>
</dbReference>
<feature type="region of interest" description="Disordered" evidence="1">
    <location>
        <begin position="127"/>
        <end position="150"/>
    </location>
</feature>
<gene>
    <name evidence="2" type="ORF">NX801_17810</name>
</gene>
<name>A0ABT2CK84_9ACTN</name>
<evidence type="ECO:0008006" key="4">
    <source>
        <dbReference type="Google" id="ProtNLM"/>
    </source>
</evidence>
<protein>
    <recommendedName>
        <fullName evidence="4">Translation initiation factor 2</fullName>
    </recommendedName>
</protein>